<comment type="caution">
    <text evidence="3">The sequence shown here is derived from an EMBL/GenBank/DDBJ whole genome shotgun (WGS) entry which is preliminary data.</text>
</comment>
<dbReference type="InterPro" id="IPR052544">
    <property type="entry name" value="Bacteriocin_Proc_Enz"/>
</dbReference>
<sequence length="253" mass="26756">MSTAQERAADEAPPTEWYVQAALGFHRHSTYGDFPEPTPAGLLPSAGTPEEGTDEGPAGCGGSRARGGPEELVRLTAGRRSRRTRAERVSERSLARALAAALVPEPSTGRRPYPSAGGCYAVSVHVLVQDVEGLAPGVYAWDSRSGALTAREGAGAADADVAGVLRTTVIRPAEVQAVLLLTADMEVYGARYGERGYRYALLEAGHMGQNLTLALHLLGVANCPLGGFRDDHVSRLLHPEQPLRLPVYGVVLP</sequence>
<proteinExistence type="predicted"/>
<name>A0ABV2W8U1_9ACTN</name>
<evidence type="ECO:0000313" key="4">
    <source>
        <dbReference type="Proteomes" id="UP001550378"/>
    </source>
</evidence>
<dbReference type="InterPro" id="IPR020051">
    <property type="entry name" value="SagB-type_dehydrogenase"/>
</dbReference>
<accession>A0ABV2W8U1</accession>
<keyword evidence="4" id="KW-1185">Reference proteome</keyword>
<feature type="domain" description="Nitroreductase" evidence="2">
    <location>
        <begin position="78"/>
        <end position="238"/>
    </location>
</feature>
<gene>
    <name evidence="3" type="ORF">ABZ508_21585</name>
</gene>
<dbReference type="InterPro" id="IPR029479">
    <property type="entry name" value="Nitroreductase"/>
</dbReference>
<dbReference type="EMBL" id="JBEXZR010000020">
    <property type="protein sequence ID" value="MEU0709954.1"/>
    <property type="molecule type" value="Genomic_DNA"/>
</dbReference>
<evidence type="ECO:0000259" key="2">
    <source>
        <dbReference type="Pfam" id="PF00881"/>
    </source>
</evidence>
<protein>
    <submittedName>
        <fullName evidence="3">SagB/ThcOx family dehydrogenase</fullName>
    </submittedName>
</protein>
<dbReference type="NCBIfam" id="TIGR03605">
    <property type="entry name" value="antibiot_sagB"/>
    <property type="match status" value="1"/>
</dbReference>
<organism evidence="3 4">
    <name type="scientific">Streptomyces lavendulocolor</name>
    <dbReference type="NCBI Taxonomy" id="67316"/>
    <lineage>
        <taxon>Bacteria</taxon>
        <taxon>Bacillati</taxon>
        <taxon>Actinomycetota</taxon>
        <taxon>Actinomycetes</taxon>
        <taxon>Kitasatosporales</taxon>
        <taxon>Streptomycetaceae</taxon>
        <taxon>Streptomyces</taxon>
    </lineage>
</organism>
<dbReference type="CDD" id="cd02142">
    <property type="entry name" value="McbC_SagB-like_oxidoreductase"/>
    <property type="match status" value="1"/>
</dbReference>
<dbReference type="InterPro" id="IPR000415">
    <property type="entry name" value="Nitroreductase-like"/>
</dbReference>
<dbReference type="PANTHER" id="PTHR43745:SF2">
    <property type="entry name" value="NITROREDUCTASE MJ1384-RELATED"/>
    <property type="match status" value="1"/>
</dbReference>
<dbReference type="RefSeq" id="WP_359658711.1">
    <property type="nucleotide sequence ID" value="NZ_JBEXZO010000001.1"/>
</dbReference>
<dbReference type="PANTHER" id="PTHR43745">
    <property type="entry name" value="NITROREDUCTASE MJ1384-RELATED"/>
    <property type="match status" value="1"/>
</dbReference>
<dbReference type="SUPFAM" id="SSF55469">
    <property type="entry name" value="FMN-dependent nitroreductase-like"/>
    <property type="match status" value="1"/>
</dbReference>
<dbReference type="Proteomes" id="UP001550378">
    <property type="component" value="Unassembled WGS sequence"/>
</dbReference>
<feature type="region of interest" description="Disordered" evidence="1">
    <location>
        <begin position="28"/>
        <end position="71"/>
    </location>
</feature>
<reference evidence="3 4" key="1">
    <citation type="submission" date="2024-06" db="EMBL/GenBank/DDBJ databases">
        <title>The Natural Products Discovery Center: Release of the First 8490 Sequenced Strains for Exploring Actinobacteria Biosynthetic Diversity.</title>
        <authorList>
            <person name="Kalkreuter E."/>
            <person name="Kautsar S.A."/>
            <person name="Yang D."/>
            <person name="Bader C.D."/>
            <person name="Teijaro C.N."/>
            <person name="Fluegel L."/>
            <person name="Davis C.M."/>
            <person name="Simpson J.R."/>
            <person name="Lauterbach L."/>
            <person name="Steele A.D."/>
            <person name="Gui C."/>
            <person name="Meng S."/>
            <person name="Li G."/>
            <person name="Viehrig K."/>
            <person name="Ye F."/>
            <person name="Su P."/>
            <person name="Kiefer A.F."/>
            <person name="Nichols A."/>
            <person name="Cepeda A.J."/>
            <person name="Yan W."/>
            <person name="Fan B."/>
            <person name="Jiang Y."/>
            <person name="Adhikari A."/>
            <person name="Zheng C.-J."/>
            <person name="Schuster L."/>
            <person name="Cowan T.M."/>
            <person name="Smanski M.J."/>
            <person name="Chevrette M.G."/>
            <person name="De Carvalho L.P.S."/>
            <person name="Shen B."/>
        </authorList>
    </citation>
    <scope>NUCLEOTIDE SEQUENCE [LARGE SCALE GENOMIC DNA]</scope>
    <source>
        <strain evidence="3 4">NPDC006337</strain>
    </source>
</reference>
<evidence type="ECO:0000313" key="3">
    <source>
        <dbReference type="EMBL" id="MEU0709954.1"/>
    </source>
</evidence>
<dbReference type="Pfam" id="PF00881">
    <property type="entry name" value="Nitroreductase"/>
    <property type="match status" value="1"/>
</dbReference>
<evidence type="ECO:0000256" key="1">
    <source>
        <dbReference type="SAM" id="MobiDB-lite"/>
    </source>
</evidence>
<dbReference type="Gene3D" id="3.40.109.10">
    <property type="entry name" value="NADH Oxidase"/>
    <property type="match status" value="1"/>
</dbReference>